<gene>
    <name evidence="1" type="ORF">METZ01_LOCUS176867</name>
</gene>
<reference evidence="1" key="1">
    <citation type="submission" date="2018-05" db="EMBL/GenBank/DDBJ databases">
        <authorList>
            <person name="Lanie J.A."/>
            <person name="Ng W.-L."/>
            <person name="Kazmierczak K.M."/>
            <person name="Andrzejewski T.M."/>
            <person name="Davidsen T.M."/>
            <person name="Wayne K.J."/>
            <person name="Tettelin H."/>
            <person name="Glass J.I."/>
            <person name="Rusch D."/>
            <person name="Podicherti R."/>
            <person name="Tsui H.-C.T."/>
            <person name="Winkler M.E."/>
        </authorList>
    </citation>
    <scope>NUCLEOTIDE SEQUENCE</scope>
</reference>
<organism evidence="1">
    <name type="scientific">marine metagenome</name>
    <dbReference type="NCBI Taxonomy" id="408172"/>
    <lineage>
        <taxon>unclassified sequences</taxon>
        <taxon>metagenomes</taxon>
        <taxon>ecological metagenomes</taxon>
    </lineage>
</organism>
<dbReference type="AlphaFoldDB" id="A0A382CF79"/>
<name>A0A382CF79_9ZZZZ</name>
<feature type="non-terminal residue" evidence="1">
    <location>
        <position position="1"/>
    </location>
</feature>
<sequence>VQFRASASGSANENWRPASFEIAVPASTPAGISQESKPGTLTIIRNSSNRTAVIVSAPALDVRRLCRRPINKFFSNRRRRRFPMPNYAILRTSRSDRATSSKTVIIRIHFFK</sequence>
<protein>
    <submittedName>
        <fullName evidence="1">Uncharacterized protein</fullName>
    </submittedName>
</protein>
<evidence type="ECO:0000313" key="1">
    <source>
        <dbReference type="EMBL" id="SVB24013.1"/>
    </source>
</evidence>
<dbReference type="EMBL" id="UINC01033946">
    <property type="protein sequence ID" value="SVB24013.1"/>
    <property type="molecule type" value="Genomic_DNA"/>
</dbReference>
<accession>A0A382CF79</accession>
<proteinExistence type="predicted"/>